<evidence type="ECO:0000256" key="14">
    <source>
        <dbReference type="ARBA" id="ARBA00038036"/>
    </source>
</evidence>
<dbReference type="EMBL" id="CP036433">
    <property type="protein sequence ID" value="QDU97498.1"/>
    <property type="molecule type" value="Genomic_DNA"/>
</dbReference>
<feature type="binding site" evidence="16">
    <location>
        <position position="137"/>
    </location>
    <ligand>
        <name>ATP</name>
        <dbReference type="ChEBI" id="CHEBI:30616"/>
    </ligand>
</feature>
<gene>
    <name evidence="16 17" type="primary">coaX</name>
    <name evidence="17" type="ORF">Pla8534_53460</name>
</gene>
<comment type="subunit">
    <text evidence="5 16">Homodimer.</text>
</comment>
<feature type="binding site" evidence="16">
    <location>
        <position position="190"/>
    </location>
    <ligand>
        <name>substrate</name>
    </ligand>
</feature>
<dbReference type="Gene3D" id="3.30.420.40">
    <property type="match status" value="2"/>
</dbReference>
<comment type="subcellular location">
    <subcellularLocation>
        <location evidence="3 16">Cytoplasm</location>
    </subcellularLocation>
</comment>
<keyword evidence="18" id="KW-1185">Reference proteome</keyword>
<comment type="catalytic activity">
    <reaction evidence="1 16">
        <text>(R)-pantothenate + ATP = (R)-4'-phosphopantothenate + ADP + H(+)</text>
        <dbReference type="Rhea" id="RHEA:16373"/>
        <dbReference type="ChEBI" id="CHEBI:10986"/>
        <dbReference type="ChEBI" id="CHEBI:15378"/>
        <dbReference type="ChEBI" id="CHEBI:29032"/>
        <dbReference type="ChEBI" id="CHEBI:30616"/>
        <dbReference type="ChEBI" id="CHEBI:456216"/>
        <dbReference type="EC" id="2.7.1.33"/>
    </reaction>
</comment>
<dbReference type="AlphaFoldDB" id="A0A518E085"/>
<dbReference type="InterPro" id="IPR004619">
    <property type="entry name" value="Type_III_PanK"/>
</dbReference>
<dbReference type="PANTHER" id="PTHR34265">
    <property type="entry name" value="TYPE III PANTOTHENATE KINASE"/>
    <property type="match status" value="1"/>
</dbReference>
<keyword evidence="10 16" id="KW-0418">Kinase</keyword>
<comment type="similarity">
    <text evidence="14 16">Belongs to the type III pantothenate kinase family.</text>
</comment>
<feature type="binding site" evidence="16">
    <location>
        <position position="134"/>
    </location>
    <ligand>
        <name>K(+)</name>
        <dbReference type="ChEBI" id="CHEBI:29103"/>
    </ligand>
</feature>
<feature type="binding site" evidence="16">
    <location>
        <begin position="13"/>
        <end position="20"/>
    </location>
    <ligand>
        <name>ATP</name>
        <dbReference type="ChEBI" id="CHEBI:30616"/>
    </ligand>
</feature>
<evidence type="ECO:0000256" key="12">
    <source>
        <dbReference type="ARBA" id="ARBA00022958"/>
    </source>
</evidence>
<evidence type="ECO:0000256" key="4">
    <source>
        <dbReference type="ARBA" id="ARBA00005225"/>
    </source>
</evidence>
<evidence type="ECO:0000256" key="9">
    <source>
        <dbReference type="ARBA" id="ARBA00022741"/>
    </source>
</evidence>
<keyword evidence="16" id="KW-0479">Metal-binding</keyword>
<protein>
    <recommendedName>
        <fullName evidence="15 16">Type III pantothenate kinase</fullName>
        <ecNumber evidence="6 16">2.7.1.33</ecNumber>
    </recommendedName>
    <alternativeName>
        <fullName evidence="16">PanK-III</fullName>
    </alternativeName>
    <alternativeName>
        <fullName evidence="16">Pantothenic acid kinase</fullName>
    </alternativeName>
</protein>
<evidence type="ECO:0000256" key="3">
    <source>
        <dbReference type="ARBA" id="ARBA00004496"/>
    </source>
</evidence>
<dbReference type="InterPro" id="IPR043129">
    <property type="entry name" value="ATPase_NBD"/>
</dbReference>
<dbReference type="GO" id="GO:0004594">
    <property type="term" value="F:pantothenate kinase activity"/>
    <property type="evidence" value="ECO:0007669"/>
    <property type="project" value="UniProtKB-UniRule"/>
</dbReference>
<evidence type="ECO:0000256" key="10">
    <source>
        <dbReference type="ARBA" id="ARBA00022777"/>
    </source>
</evidence>
<evidence type="ECO:0000256" key="1">
    <source>
        <dbReference type="ARBA" id="ARBA00001206"/>
    </source>
</evidence>
<accession>A0A518E085</accession>
<evidence type="ECO:0000256" key="7">
    <source>
        <dbReference type="ARBA" id="ARBA00022490"/>
    </source>
</evidence>
<evidence type="ECO:0000256" key="6">
    <source>
        <dbReference type="ARBA" id="ARBA00012102"/>
    </source>
</evidence>
<keyword evidence="11 16" id="KW-0067">ATP-binding</keyword>
<dbReference type="CDD" id="cd24015">
    <property type="entry name" value="ASKHA_NBD_PanK-III"/>
    <property type="match status" value="1"/>
</dbReference>
<dbReference type="SUPFAM" id="SSF53067">
    <property type="entry name" value="Actin-like ATPase domain"/>
    <property type="match status" value="2"/>
</dbReference>
<dbReference type="GO" id="GO:0005524">
    <property type="term" value="F:ATP binding"/>
    <property type="evidence" value="ECO:0007669"/>
    <property type="project" value="UniProtKB-UniRule"/>
</dbReference>
<feature type="active site" description="Proton acceptor" evidence="16">
    <location>
        <position position="113"/>
    </location>
</feature>
<evidence type="ECO:0000256" key="2">
    <source>
        <dbReference type="ARBA" id="ARBA00001958"/>
    </source>
</evidence>
<comment type="pathway">
    <text evidence="4 16">Cofactor biosynthesis; coenzyme A biosynthesis; CoA from (R)-pantothenate: step 1/5.</text>
</comment>
<name>A0A518E085_9BACT</name>
<evidence type="ECO:0000256" key="16">
    <source>
        <dbReference type="HAMAP-Rule" id="MF_01274"/>
    </source>
</evidence>
<evidence type="ECO:0000313" key="18">
    <source>
        <dbReference type="Proteomes" id="UP000317648"/>
    </source>
</evidence>
<sequence length="264" mass="28608">MSLLEPQKILAVDVGNSFIKAGLFARGQGELIPEQTLRTTHADAEGAFAELLAPDDQGRSGPYYWAVAAVHRGAEQRLAEWAKQRRGDYYRLLDGKEFALPIEVKHPEKVGVDRIAAAAAALRLRRSTTTIVVDAGSAITVDWVSEQGAFSGGAILPGMRTQMASLVKATDQLPPVAAPEEAPPLLGKDTEEAIRSGVYWGVIGAVRELTDRLAAEFGGEPELFFTGGDGQFLAEYFPQARWEPNLVLIGAAQTARRRLRDETP</sequence>
<comment type="cofactor">
    <cofactor evidence="2">
        <name>K(+)</name>
        <dbReference type="ChEBI" id="CHEBI:29103"/>
    </cofactor>
</comment>
<comment type="function">
    <text evidence="16">Catalyzes the phosphorylation of pantothenate (Pan), the first step in CoA biosynthesis.</text>
</comment>
<feature type="binding site" evidence="16">
    <location>
        <begin position="111"/>
        <end position="114"/>
    </location>
    <ligand>
        <name>substrate</name>
    </ligand>
</feature>
<reference evidence="17 18" key="1">
    <citation type="submission" date="2019-02" db="EMBL/GenBank/DDBJ databases">
        <title>Deep-cultivation of Planctomycetes and their phenomic and genomic characterization uncovers novel biology.</title>
        <authorList>
            <person name="Wiegand S."/>
            <person name="Jogler M."/>
            <person name="Boedeker C."/>
            <person name="Pinto D."/>
            <person name="Vollmers J."/>
            <person name="Rivas-Marin E."/>
            <person name="Kohn T."/>
            <person name="Peeters S.H."/>
            <person name="Heuer A."/>
            <person name="Rast P."/>
            <person name="Oberbeckmann S."/>
            <person name="Bunk B."/>
            <person name="Jeske O."/>
            <person name="Meyerdierks A."/>
            <person name="Storesund J.E."/>
            <person name="Kallscheuer N."/>
            <person name="Luecker S."/>
            <person name="Lage O.M."/>
            <person name="Pohl T."/>
            <person name="Merkel B.J."/>
            <person name="Hornburger P."/>
            <person name="Mueller R.-W."/>
            <person name="Bruemmer F."/>
            <person name="Labrenz M."/>
            <person name="Spormann A.M."/>
            <person name="Op den Camp H."/>
            <person name="Overmann J."/>
            <person name="Amann R."/>
            <person name="Jetten M.S.M."/>
            <person name="Mascher T."/>
            <person name="Medema M.H."/>
            <person name="Devos D.P."/>
            <person name="Kaster A.-K."/>
            <person name="Ovreas L."/>
            <person name="Rohde M."/>
            <person name="Galperin M.Y."/>
            <person name="Jogler C."/>
        </authorList>
    </citation>
    <scope>NUCLEOTIDE SEQUENCE [LARGE SCALE GENOMIC DNA]</scope>
    <source>
        <strain evidence="17 18">Pla85_3_4</strain>
    </source>
</reference>
<keyword evidence="7 16" id="KW-0963">Cytoplasm</keyword>
<dbReference type="KEGG" id="lcre:Pla8534_53460"/>
<comment type="caution">
    <text evidence="16">Lacks conserved residue(s) required for the propagation of feature annotation.</text>
</comment>
<dbReference type="PANTHER" id="PTHR34265:SF1">
    <property type="entry name" value="TYPE III PANTOTHENATE KINASE"/>
    <property type="match status" value="1"/>
</dbReference>
<evidence type="ECO:0000313" key="17">
    <source>
        <dbReference type="EMBL" id="QDU97498.1"/>
    </source>
</evidence>
<evidence type="ECO:0000256" key="8">
    <source>
        <dbReference type="ARBA" id="ARBA00022679"/>
    </source>
</evidence>
<evidence type="ECO:0000256" key="5">
    <source>
        <dbReference type="ARBA" id="ARBA00011738"/>
    </source>
</evidence>
<dbReference type="NCBIfam" id="TIGR00671">
    <property type="entry name" value="baf"/>
    <property type="match status" value="1"/>
</dbReference>
<dbReference type="GO" id="GO:0015937">
    <property type="term" value="P:coenzyme A biosynthetic process"/>
    <property type="evidence" value="ECO:0007669"/>
    <property type="project" value="UniProtKB-UniRule"/>
</dbReference>
<dbReference type="OrthoDB" id="9804707at2"/>
<evidence type="ECO:0000256" key="15">
    <source>
        <dbReference type="ARBA" id="ARBA00040883"/>
    </source>
</evidence>
<dbReference type="Pfam" id="PF03309">
    <property type="entry name" value="Pan_kinase"/>
    <property type="match status" value="1"/>
</dbReference>
<dbReference type="Proteomes" id="UP000317648">
    <property type="component" value="Chromosome"/>
</dbReference>
<dbReference type="GO" id="GO:0046872">
    <property type="term" value="F:metal ion binding"/>
    <property type="evidence" value="ECO:0007669"/>
    <property type="project" value="UniProtKB-KW"/>
</dbReference>
<keyword evidence="9 16" id="KW-0547">Nucleotide-binding</keyword>
<dbReference type="GO" id="GO:0005737">
    <property type="term" value="C:cytoplasm"/>
    <property type="evidence" value="ECO:0007669"/>
    <property type="project" value="UniProtKB-SubCell"/>
</dbReference>
<dbReference type="HAMAP" id="MF_01274">
    <property type="entry name" value="Pantothen_kinase_3"/>
    <property type="match status" value="1"/>
</dbReference>
<proteinExistence type="inferred from homology"/>
<dbReference type="EC" id="2.7.1.33" evidence="6 16"/>
<evidence type="ECO:0000256" key="13">
    <source>
        <dbReference type="ARBA" id="ARBA00022993"/>
    </source>
</evidence>
<comment type="cofactor">
    <cofactor evidence="16">
        <name>NH4(+)</name>
        <dbReference type="ChEBI" id="CHEBI:28938"/>
    </cofactor>
    <cofactor evidence="16">
        <name>K(+)</name>
        <dbReference type="ChEBI" id="CHEBI:29103"/>
    </cofactor>
    <text evidence="16">A monovalent cation. Ammonium or potassium.</text>
</comment>
<keyword evidence="13 16" id="KW-0173">Coenzyme A biosynthesis</keyword>
<keyword evidence="12 16" id="KW-0630">Potassium</keyword>
<organism evidence="17 18">
    <name type="scientific">Lignipirellula cremea</name>
    <dbReference type="NCBI Taxonomy" id="2528010"/>
    <lineage>
        <taxon>Bacteria</taxon>
        <taxon>Pseudomonadati</taxon>
        <taxon>Planctomycetota</taxon>
        <taxon>Planctomycetia</taxon>
        <taxon>Pirellulales</taxon>
        <taxon>Pirellulaceae</taxon>
        <taxon>Lignipirellula</taxon>
    </lineage>
</organism>
<dbReference type="UniPathway" id="UPA00241">
    <property type="reaction ID" value="UER00352"/>
</dbReference>
<dbReference type="RefSeq" id="WP_145056267.1">
    <property type="nucleotide sequence ID" value="NZ_CP036433.1"/>
</dbReference>
<keyword evidence="8 16" id="KW-0808">Transferase</keyword>
<evidence type="ECO:0000256" key="11">
    <source>
        <dbReference type="ARBA" id="ARBA00022840"/>
    </source>
</evidence>